<evidence type="ECO:0000313" key="2">
    <source>
        <dbReference type="Proteomes" id="UP000092445"/>
    </source>
</evidence>
<dbReference type="Proteomes" id="UP000092445">
    <property type="component" value="Unassembled WGS sequence"/>
</dbReference>
<dbReference type="VEuPathDB" id="VectorBase:GPAI024553"/>
<accession>A0A1A9ZTL7</accession>
<organism evidence="1 2">
    <name type="scientific">Glossina pallidipes</name>
    <name type="common">Tsetse fly</name>
    <dbReference type="NCBI Taxonomy" id="7398"/>
    <lineage>
        <taxon>Eukaryota</taxon>
        <taxon>Metazoa</taxon>
        <taxon>Ecdysozoa</taxon>
        <taxon>Arthropoda</taxon>
        <taxon>Hexapoda</taxon>
        <taxon>Insecta</taxon>
        <taxon>Pterygota</taxon>
        <taxon>Neoptera</taxon>
        <taxon>Endopterygota</taxon>
        <taxon>Diptera</taxon>
        <taxon>Brachycera</taxon>
        <taxon>Muscomorpha</taxon>
        <taxon>Hippoboscoidea</taxon>
        <taxon>Glossinidae</taxon>
        <taxon>Glossina</taxon>
    </lineage>
</organism>
<reference evidence="1" key="2">
    <citation type="submission" date="2020-05" db="UniProtKB">
        <authorList>
            <consortium name="EnsemblMetazoa"/>
        </authorList>
    </citation>
    <scope>IDENTIFICATION</scope>
    <source>
        <strain evidence="1">IAEA</strain>
    </source>
</reference>
<proteinExistence type="predicted"/>
<reference evidence="2" key="1">
    <citation type="submission" date="2014-03" db="EMBL/GenBank/DDBJ databases">
        <authorList>
            <person name="Aksoy S."/>
            <person name="Warren W."/>
            <person name="Wilson R.K."/>
        </authorList>
    </citation>
    <scope>NUCLEOTIDE SEQUENCE [LARGE SCALE GENOMIC DNA]</scope>
    <source>
        <strain evidence="2">IAEA</strain>
    </source>
</reference>
<dbReference type="AlphaFoldDB" id="A0A1A9ZTL7"/>
<sequence length="119" mass="13885">MKASKAVYKLISLATLIFRQQWQTADNPLYRNAIQLVDIIKFITVFFQTLSNPLGDKAHQKIRDFNYLITKTECTLKYSLRFTKTINFKVQRKISSRSEGIPVLQKSCFLMHNGLIRLD</sequence>
<protein>
    <submittedName>
        <fullName evidence="1">Uncharacterized protein</fullName>
    </submittedName>
</protein>
<evidence type="ECO:0000313" key="1">
    <source>
        <dbReference type="EnsemblMetazoa" id="GPAI024553-PA"/>
    </source>
</evidence>
<keyword evidence="2" id="KW-1185">Reference proteome</keyword>
<dbReference type="EnsemblMetazoa" id="GPAI024553-RA">
    <property type="protein sequence ID" value="GPAI024553-PA"/>
    <property type="gene ID" value="GPAI024553"/>
</dbReference>
<name>A0A1A9ZTL7_GLOPL</name>